<evidence type="ECO:0000313" key="9">
    <source>
        <dbReference type="Proteomes" id="UP000268321"/>
    </source>
</evidence>
<comment type="subcellular location">
    <subcellularLocation>
        <location evidence="1">Membrane</location>
        <topology evidence="1">Multi-pass membrane protein</topology>
    </subcellularLocation>
</comment>
<dbReference type="AlphaFoldDB" id="A0A4P9ZBI3"/>
<evidence type="ECO:0000256" key="2">
    <source>
        <dbReference type="ARBA" id="ARBA00006983"/>
    </source>
</evidence>
<dbReference type="Pfam" id="PF00324">
    <property type="entry name" value="AA_permease"/>
    <property type="match status" value="1"/>
</dbReference>
<keyword evidence="9" id="KW-1185">Reference proteome</keyword>
<feature type="transmembrane region" description="Helical" evidence="6">
    <location>
        <begin position="254"/>
        <end position="279"/>
    </location>
</feature>
<evidence type="ECO:0000256" key="5">
    <source>
        <dbReference type="ARBA" id="ARBA00023136"/>
    </source>
</evidence>
<dbReference type="OrthoDB" id="3900342at2759"/>
<feature type="transmembrane region" description="Helical" evidence="6">
    <location>
        <begin position="285"/>
        <end position="304"/>
    </location>
</feature>
<evidence type="ECO:0000256" key="3">
    <source>
        <dbReference type="ARBA" id="ARBA00022692"/>
    </source>
</evidence>
<proteinExistence type="inferred from homology"/>
<accession>A0A4P9ZBI3</accession>
<comment type="similarity">
    <text evidence="2">Belongs to the amino acid-polyamine-organocation (APC) superfamily. YAT (TC 2.A.3.10) family.</text>
</comment>
<keyword evidence="4 6" id="KW-1133">Transmembrane helix</keyword>
<dbReference type="EMBL" id="ML004465">
    <property type="protein sequence ID" value="RKP30153.1"/>
    <property type="molecule type" value="Genomic_DNA"/>
</dbReference>
<feature type="transmembrane region" description="Helical" evidence="6">
    <location>
        <begin position="73"/>
        <end position="94"/>
    </location>
</feature>
<feature type="domain" description="Amino acid permease/ SLC12A" evidence="7">
    <location>
        <begin position="164"/>
        <end position="309"/>
    </location>
</feature>
<evidence type="ECO:0000256" key="4">
    <source>
        <dbReference type="ARBA" id="ARBA00022989"/>
    </source>
</evidence>
<protein>
    <recommendedName>
        <fullName evidence="7">Amino acid permease/ SLC12A domain-containing protein</fullName>
    </recommendedName>
</protein>
<dbReference type="Proteomes" id="UP000268321">
    <property type="component" value="Unassembled WGS sequence"/>
</dbReference>
<organism evidence="8 9">
    <name type="scientific">Metschnikowia bicuspidata</name>
    <dbReference type="NCBI Taxonomy" id="27322"/>
    <lineage>
        <taxon>Eukaryota</taxon>
        <taxon>Fungi</taxon>
        <taxon>Dikarya</taxon>
        <taxon>Ascomycota</taxon>
        <taxon>Saccharomycotina</taxon>
        <taxon>Pichiomycetes</taxon>
        <taxon>Metschnikowiaceae</taxon>
        <taxon>Metschnikowia</taxon>
    </lineage>
</organism>
<dbReference type="InterPro" id="IPR050524">
    <property type="entry name" value="APC_YAT"/>
</dbReference>
<keyword evidence="5 6" id="KW-0472">Membrane</keyword>
<feature type="transmembrane region" description="Helical" evidence="6">
    <location>
        <begin position="215"/>
        <end position="234"/>
    </location>
</feature>
<dbReference type="InterPro" id="IPR004841">
    <property type="entry name" value="AA-permease/SLC12A_dom"/>
</dbReference>
<evidence type="ECO:0000256" key="1">
    <source>
        <dbReference type="ARBA" id="ARBA00004141"/>
    </source>
</evidence>
<reference evidence="9" key="1">
    <citation type="journal article" date="2018" name="Nat. Microbiol.">
        <title>Leveraging single-cell genomics to expand the fungal tree of life.</title>
        <authorList>
            <person name="Ahrendt S.R."/>
            <person name="Quandt C.A."/>
            <person name="Ciobanu D."/>
            <person name="Clum A."/>
            <person name="Salamov A."/>
            <person name="Andreopoulos B."/>
            <person name="Cheng J.F."/>
            <person name="Woyke T."/>
            <person name="Pelin A."/>
            <person name="Henrissat B."/>
            <person name="Reynolds N.K."/>
            <person name="Benny G.L."/>
            <person name="Smith M.E."/>
            <person name="James T.Y."/>
            <person name="Grigoriev I.V."/>
        </authorList>
    </citation>
    <scope>NUCLEOTIDE SEQUENCE [LARGE SCALE GENOMIC DNA]</scope>
    <source>
        <strain evidence="9">Baker2002</strain>
    </source>
</reference>
<dbReference type="GO" id="GO:0016020">
    <property type="term" value="C:membrane"/>
    <property type="evidence" value="ECO:0007669"/>
    <property type="project" value="UniProtKB-SubCell"/>
</dbReference>
<feature type="transmembrane region" description="Helical" evidence="6">
    <location>
        <begin position="178"/>
        <end position="195"/>
    </location>
</feature>
<evidence type="ECO:0000256" key="6">
    <source>
        <dbReference type="SAM" id="Phobius"/>
    </source>
</evidence>
<name>A0A4P9ZBI3_9ASCO</name>
<evidence type="ECO:0000259" key="7">
    <source>
        <dbReference type="Pfam" id="PF00324"/>
    </source>
</evidence>
<evidence type="ECO:0000313" key="8">
    <source>
        <dbReference type="EMBL" id="RKP30153.1"/>
    </source>
</evidence>
<dbReference type="PANTHER" id="PTHR43341:SF46">
    <property type="entry name" value="SPS-SENSOR COMPONENT SSY1"/>
    <property type="match status" value="1"/>
</dbReference>
<gene>
    <name evidence="8" type="ORF">METBISCDRAFT_27661</name>
</gene>
<dbReference type="PANTHER" id="PTHR43341">
    <property type="entry name" value="AMINO ACID PERMEASE"/>
    <property type="match status" value="1"/>
</dbReference>
<keyword evidence="3 6" id="KW-0812">Transmembrane</keyword>
<feature type="transmembrane region" description="Helical" evidence="6">
    <location>
        <begin position="44"/>
        <end position="61"/>
    </location>
</feature>
<sequence>MSTAYLKSDFENNVIFGPMRPTFDLRSNGVNPVSQGIGGNWGRFLSLVAACLIAGYAYSGTEIVCAPHGDQKGFWRILLFYCLASFLVSLNIYAGDPRLLRYYYGAIIDIDNLENNYAFKLVGGDKCNNTYKLFAGMGNGSQSPWSIAFQNAGLCTWSSTLNGRKAPRFLRKCNRFGIPHYAVLVASFPALSAFICVSEKATVVFQNLTNVISSAGWLVWFSMCLAYARFFFGLKRRPDIISREDKAYPYRSPFQPYLAMFGVFGLAFIILTNGFVVFMKGFWKTSFFFSSYGSLILFAVLYCVHRVIKGSSMLSLEALDYDSGKRETDIYIWDGGKDYKRQTIRDLPHKLMNFLA</sequence>
<dbReference type="GO" id="GO:0015171">
    <property type="term" value="F:amino acid transmembrane transporter activity"/>
    <property type="evidence" value="ECO:0007669"/>
    <property type="project" value="TreeGrafter"/>
</dbReference>